<evidence type="ECO:0000256" key="4">
    <source>
        <dbReference type="ARBA" id="ARBA00023069"/>
    </source>
</evidence>
<evidence type="ECO:0000313" key="8">
    <source>
        <dbReference type="EMBL" id="KAH7315181.1"/>
    </source>
</evidence>
<dbReference type="GO" id="GO:0042073">
    <property type="term" value="P:intraciliary transport"/>
    <property type="evidence" value="ECO:0007669"/>
    <property type="project" value="TreeGrafter"/>
</dbReference>
<dbReference type="OrthoDB" id="2186662at2759"/>
<protein>
    <submittedName>
        <fullName evidence="8">Uncharacterized protein</fullName>
    </submittedName>
</protein>
<name>A0A8T2SAI7_CERRI</name>
<dbReference type="EMBL" id="CM035426">
    <property type="protein sequence ID" value="KAH7315181.1"/>
    <property type="molecule type" value="Genomic_DNA"/>
</dbReference>
<dbReference type="OMA" id="LKRTIWQ"/>
<evidence type="ECO:0000259" key="7">
    <source>
        <dbReference type="Pfam" id="PF24762"/>
    </source>
</evidence>
<keyword evidence="4" id="KW-0969">Cilium</keyword>
<dbReference type="PANTHER" id="PTHR15722">
    <property type="entry name" value="IFT140/172-RELATED"/>
    <property type="match status" value="1"/>
</dbReference>
<dbReference type="GO" id="GO:0005930">
    <property type="term" value="C:axoneme"/>
    <property type="evidence" value="ECO:0007669"/>
    <property type="project" value="TreeGrafter"/>
</dbReference>
<dbReference type="PANTHER" id="PTHR15722:SF2">
    <property type="entry name" value="INTRAFLAGELLAR TRANSPORT PROTEIN 172 HOMOLOG"/>
    <property type="match status" value="1"/>
</dbReference>
<organism evidence="8 9">
    <name type="scientific">Ceratopteris richardii</name>
    <name type="common">Triangle waterfern</name>
    <dbReference type="NCBI Taxonomy" id="49495"/>
    <lineage>
        <taxon>Eukaryota</taxon>
        <taxon>Viridiplantae</taxon>
        <taxon>Streptophyta</taxon>
        <taxon>Embryophyta</taxon>
        <taxon>Tracheophyta</taxon>
        <taxon>Polypodiopsida</taxon>
        <taxon>Polypodiidae</taxon>
        <taxon>Polypodiales</taxon>
        <taxon>Pteridineae</taxon>
        <taxon>Pteridaceae</taxon>
        <taxon>Parkerioideae</taxon>
        <taxon>Ceratopteris</taxon>
    </lineage>
</organism>
<evidence type="ECO:0000256" key="3">
    <source>
        <dbReference type="ARBA" id="ARBA00022737"/>
    </source>
</evidence>
<evidence type="ECO:0000256" key="2">
    <source>
        <dbReference type="ARBA" id="ARBA00022574"/>
    </source>
</evidence>
<evidence type="ECO:0000313" key="9">
    <source>
        <dbReference type="Proteomes" id="UP000825935"/>
    </source>
</evidence>
<dbReference type="Pfam" id="PF24762">
    <property type="entry name" value="TPR_IF140-IFT172"/>
    <property type="match status" value="2"/>
</dbReference>
<dbReference type="InterPro" id="IPR056168">
    <property type="entry name" value="TPR_IF140/IFT172/WDR19"/>
</dbReference>
<feature type="domain" description="IFT80/172/WDR35 TPR" evidence="6">
    <location>
        <begin position="282"/>
        <end position="390"/>
    </location>
</feature>
<dbReference type="Pfam" id="PF23387">
    <property type="entry name" value="TPR_IFT80_172"/>
    <property type="match status" value="1"/>
</dbReference>
<keyword evidence="9" id="KW-1185">Reference proteome</keyword>
<accession>A0A8T2SAI7</accession>
<evidence type="ECO:0000256" key="1">
    <source>
        <dbReference type="ARBA" id="ARBA00004138"/>
    </source>
</evidence>
<keyword evidence="3" id="KW-0677">Repeat</keyword>
<dbReference type="GO" id="GO:0036064">
    <property type="term" value="C:ciliary basal body"/>
    <property type="evidence" value="ECO:0007669"/>
    <property type="project" value="TreeGrafter"/>
</dbReference>
<feature type="domain" description="IF140/IFT172/WDR19 TPR" evidence="7">
    <location>
        <begin position="467"/>
        <end position="695"/>
    </location>
</feature>
<comment type="subcellular location">
    <subcellularLocation>
        <location evidence="1">Cell projection</location>
        <location evidence="1">Cilium</location>
    </subcellularLocation>
</comment>
<dbReference type="Proteomes" id="UP000825935">
    <property type="component" value="Chromosome 21"/>
</dbReference>
<keyword evidence="2" id="KW-0853">WD repeat</keyword>
<evidence type="ECO:0000259" key="6">
    <source>
        <dbReference type="Pfam" id="PF23387"/>
    </source>
</evidence>
<proteinExistence type="predicted"/>
<dbReference type="Gene3D" id="1.25.40.470">
    <property type="match status" value="3"/>
</dbReference>
<keyword evidence="5" id="KW-0966">Cell projection</keyword>
<sequence>MLLQSQFGWEILRINIYIDQFLVAYTEETLLLGNLESCKLSEISWHGSGNEKFFLDNSTLCGIHDKGELSLVEYGCNEILISVQTDYAQEALISIRLAKDFSSTKPTNNGNNRVAYLLDLQTMLVKDILRDEIIDTIGHSSDVVWLQLNHHADYLLFCDKARELYIFGLGENKCSRLLNICNYVQWVPETNVIIAQSQWTLYIWYSIHNLQHATKFSLKGDLEGVRRSQGHTEVLVCEGSSTVSYELDEALIEVGLSLERSDVDYAFSALEALDMTFETRFMWKQLGDISLKEAKLFYAQCSYACSGDVYRSHYLQKINKAMRAFSDDTVPKQREQCLVQARLQVISKKWKDVETTLLEHGYIEDAMKLYIDAFRWNDALRVAYTQQSEVHDRFSKAYLEWLMETGQFEDVGKQYVIAGDLKQAIFFLLLGNLPGHAADHAVKLFNESHKGVFMEKIIHILSNRGMTEKLGEVMERLDNYDAAQHAYKEVHSFHRAVQLAQIFSKQDVMKLEEEWGDYLVSQNEMEEAIPHYLESGSFRKYVQAAAAAHQWNKAIQITMQQKTEVIKPIYTTLAREFEKIKQLAKAEKMFINAELPNEAVIMYLKANKLEAAQKVASQFLSLDEADKIFFRQAKDFESSRRFKDAEKLYLELGQHDAAINMYKAQGMFDNVIQLVSQFRKDGLHETLLYLAEELERKGMLRDAEHHYLELENWKHVVKMYTASAMWEDAMRVARSWGDISAVNEVAYAWAIAVKGTREIETLIKLGFLDQAIDHAVSVGAFNDALQMCTEGSVEKLKEVQSKFAKFLECQGRVAEAEDIYIKAGKPVDAIKMYTAKNEWKDAVRVADLFHPSALTDILVSQAHFLAETNELKKAEALFIQAKRPDLIIHTYKTKNLWDDAIRVAQKLMPDALHEIQHEFTCFVQRKSNNVETLDSIMMDGMTAESKQDFQKAIDIYIMMDLKSLPDMEKLRMVWYRAIELAQEHAKNRIPEVVHAVANQLVKAGQYQEAAHLYLEKRHYEEAVEIFVFDGQWEKAREVAERSGQEKLTKYIEKQYTELLLKNGEAGMPVSMGGVHKTLNICSEKEDWDKVHELSISMGPRAQKECSAHHISHCLQNSQILEAISVVKRYGLPHTLEGCDLCHQLASQLLLSYGSGQISSVVIQDFRNFLHTYLQDGRGSISSEMKSVFEDLEAVLIPLTYIVLHSLYLQQGMKEFAAKVSVSLLRFIQSLLPDLAFFYAGVSCKEAGWYDKAFVFFNQYLDIAETIDDKETSIVLDHPTFNSSDIPQVLTIPKGHSINSDKQQEIQDWVIQYSVNRQEDKTSMIRECTNCQSSIFEASLCCPSCKALSKACCVTGYPLDEYGKTECPYCHMPANTSDWKSFLEVFHICPWCNMHMDGSHM</sequence>
<dbReference type="InterPro" id="IPR056157">
    <property type="entry name" value="TPR_IFT80_172_dom"/>
</dbReference>
<feature type="domain" description="IF140/IFT172/WDR19 TPR" evidence="7">
    <location>
        <begin position="698"/>
        <end position="847"/>
    </location>
</feature>
<comment type="caution">
    <text evidence="8">The sequence shown here is derived from an EMBL/GenBank/DDBJ whole genome shotgun (WGS) entry which is preliminary data.</text>
</comment>
<reference evidence="8" key="1">
    <citation type="submission" date="2021-08" db="EMBL/GenBank/DDBJ databases">
        <title>WGS assembly of Ceratopteris richardii.</title>
        <authorList>
            <person name="Marchant D.B."/>
            <person name="Chen G."/>
            <person name="Jenkins J."/>
            <person name="Shu S."/>
            <person name="Leebens-Mack J."/>
            <person name="Grimwood J."/>
            <person name="Schmutz J."/>
            <person name="Soltis P."/>
            <person name="Soltis D."/>
            <person name="Chen Z.-H."/>
        </authorList>
    </citation>
    <scope>NUCLEOTIDE SEQUENCE</scope>
    <source>
        <strain evidence="8">Whitten #5841</strain>
        <tissue evidence="8">Leaf</tissue>
    </source>
</reference>
<evidence type="ECO:0000256" key="5">
    <source>
        <dbReference type="ARBA" id="ARBA00023273"/>
    </source>
</evidence>
<gene>
    <name evidence="8" type="ORF">KP509_21G038200</name>
</gene>